<dbReference type="GO" id="GO:0005737">
    <property type="term" value="C:cytoplasm"/>
    <property type="evidence" value="ECO:0007669"/>
    <property type="project" value="TreeGrafter"/>
</dbReference>
<dbReference type="EMBL" id="JANCYU010000020">
    <property type="protein sequence ID" value="KAK4523754.1"/>
    <property type="molecule type" value="Genomic_DNA"/>
</dbReference>
<gene>
    <name evidence="4" type="ORF">GAYE_SCF00G1650</name>
</gene>
<keyword evidence="2" id="KW-0413">Isomerase</keyword>
<feature type="active site" evidence="3">
    <location>
        <position position="47"/>
    </location>
</feature>
<evidence type="ECO:0000256" key="2">
    <source>
        <dbReference type="ARBA" id="ARBA00023235"/>
    </source>
</evidence>
<dbReference type="Gene3D" id="3.10.310.10">
    <property type="entry name" value="Diaminopimelate Epimerase, Chain A, domain 1"/>
    <property type="match status" value="2"/>
</dbReference>
<name>A0AAV9I8V1_9RHOD</name>
<comment type="caution">
    <text evidence="4">The sequence shown here is derived from an EMBL/GenBank/DDBJ whole genome shotgun (WGS) entry which is preliminary data.</text>
</comment>
<accession>A0AAV9I8V1</accession>
<dbReference type="Proteomes" id="UP001300502">
    <property type="component" value="Unassembled WGS sequence"/>
</dbReference>
<evidence type="ECO:0000313" key="4">
    <source>
        <dbReference type="EMBL" id="KAK4523754.1"/>
    </source>
</evidence>
<dbReference type="AlphaFoldDB" id="A0AAV9I8V1"/>
<evidence type="ECO:0000313" key="5">
    <source>
        <dbReference type="Proteomes" id="UP001300502"/>
    </source>
</evidence>
<protein>
    <submittedName>
        <fullName evidence="4">Uncharacterized protein</fullName>
    </submittedName>
</protein>
<keyword evidence="5" id="KW-1185">Reference proteome</keyword>
<dbReference type="SUPFAM" id="SSF54506">
    <property type="entry name" value="Diaminopimelate epimerase-like"/>
    <property type="match status" value="1"/>
</dbReference>
<dbReference type="Pfam" id="PF02567">
    <property type="entry name" value="PhzC-PhzF"/>
    <property type="match status" value="1"/>
</dbReference>
<dbReference type="NCBIfam" id="TIGR00654">
    <property type="entry name" value="PhzF_family"/>
    <property type="match status" value="1"/>
</dbReference>
<evidence type="ECO:0000256" key="3">
    <source>
        <dbReference type="PIRSR" id="PIRSR016184-1"/>
    </source>
</evidence>
<comment type="similarity">
    <text evidence="1">Belongs to the PhzF family.</text>
</comment>
<proteinExistence type="inferred from homology"/>
<dbReference type="PANTHER" id="PTHR13774">
    <property type="entry name" value="PHENAZINE BIOSYNTHESIS PROTEIN"/>
    <property type="match status" value="1"/>
</dbReference>
<dbReference type="PANTHER" id="PTHR13774:SF17">
    <property type="entry name" value="PHENAZINE BIOSYNTHESIS-LIKE DOMAIN-CONTAINING PROTEIN"/>
    <property type="match status" value="1"/>
</dbReference>
<dbReference type="GO" id="GO:0016853">
    <property type="term" value="F:isomerase activity"/>
    <property type="evidence" value="ECO:0007669"/>
    <property type="project" value="UniProtKB-KW"/>
</dbReference>
<dbReference type="InterPro" id="IPR003719">
    <property type="entry name" value="Phenazine_PhzF-like"/>
</dbReference>
<organism evidence="4 5">
    <name type="scientific">Galdieria yellowstonensis</name>
    <dbReference type="NCBI Taxonomy" id="3028027"/>
    <lineage>
        <taxon>Eukaryota</taxon>
        <taxon>Rhodophyta</taxon>
        <taxon>Bangiophyceae</taxon>
        <taxon>Galdieriales</taxon>
        <taxon>Galdieriaceae</taxon>
        <taxon>Galdieria</taxon>
    </lineage>
</organism>
<sequence length="283" mass="30954">MLGLIVDAFVTEKLFSGNPAGVCLIPKGENLSAELMQNIASELKHSETAFVQVLSNEKESLVCSLRWFTPSVEVALCGHATLASAAALSFSKHWDPVTSPSVTFRTLYSGDLIVKALGNNFFQMDFPLLPVEKETVNDELLAALGLTREHVVYFGKSKFDVFIQVHNQTLVEGLAPVFDRLVQVPGVERGVIVTSFADTSENADFCSRFFAPWTGVPEDPVTGSAHCSLAYYWSRQLGKSQLVGVQLSSRRGRVSLNVEKESSHRVQLGGEARIVLSGNFPFL</sequence>
<dbReference type="PIRSF" id="PIRSF016184">
    <property type="entry name" value="PhzC_PhzF"/>
    <property type="match status" value="1"/>
</dbReference>
<evidence type="ECO:0000256" key="1">
    <source>
        <dbReference type="ARBA" id="ARBA00008270"/>
    </source>
</evidence>
<reference evidence="4 5" key="1">
    <citation type="submission" date="2022-07" db="EMBL/GenBank/DDBJ databases">
        <title>Genome-wide signatures of adaptation to extreme environments.</title>
        <authorList>
            <person name="Cho C.H."/>
            <person name="Yoon H.S."/>
        </authorList>
    </citation>
    <scope>NUCLEOTIDE SEQUENCE [LARGE SCALE GENOMIC DNA]</scope>
    <source>
        <strain evidence="4 5">108.79 E11</strain>
    </source>
</reference>